<proteinExistence type="predicted"/>
<organism evidence="1">
    <name type="scientific">Nothobranchius pienaari</name>
    <dbReference type="NCBI Taxonomy" id="704102"/>
    <lineage>
        <taxon>Eukaryota</taxon>
        <taxon>Metazoa</taxon>
        <taxon>Chordata</taxon>
        <taxon>Craniata</taxon>
        <taxon>Vertebrata</taxon>
        <taxon>Euteleostomi</taxon>
        <taxon>Actinopterygii</taxon>
        <taxon>Neopterygii</taxon>
        <taxon>Teleostei</taxon>
        <taxon>Neoteleostei</taxon>
        <taxon>Acanthomorphata</taxon>
        <taxon>Ovalentaria</taxon>
        <taxon>Atherinomorphae</taxon>
        <taxon>Cyprinodontiformes</taxon>
        <taxon>Nothobranchiidae</taxon>
        <taxon>Nothobranchius</taxon>
    </lineage>
</organism>
<feature type="non-terminal residue" evidence="1">
    <location>
        <position position="93"/>
    </location>
</feature>
<sequence>NIYSKLGKQGVFGGVAKSTKHGSSRWMECRNRDPWLNFSGWQVEHQTEWSAEGASGCLISLTTASSIKRVCWAGSIDGCHITNIQIYAKKETM</sequence>
<dbReference type="EMBL" id="HAEG01001703">
    <property type="protein sequence ID" value="SBR65797.1"/>
    <property type="molecule type" value="Transcribed_RNA"/>
</dbReference>
<evidence type="ECO:0000313" key="1">
    <source>
        <dbReference type="EMBL" id="SBR65797.1"/>
    </source>
</evidence>
<feature type="non-terminal residue" evidence="1">
    <location>
        <position position="1"/>
    </location>
</feature>
<protein>
    <submittedName>
        <fullName evidence="1">Uncharacterized protein</fullName>
    </submittedName>
</protein>
<gene>
    <name evidence="1" type="primary">CABZ01008481.1</name>
</gene>
<reference evidence="1" key="1">
    <citation type="submission" date="2016-05" db="EMBL/GenBank/DDBJ databases">
        <authorList>
            <person name="Lavstsen T."/>
            <person name="Jespersen J.S."/>
        </authorList>
    </citation>
    <scope>NUCLEOTIDE SEQUENCE</scope>
    <source>
        <tissue evidence="1">Brain</tissue>
    </source>
</reference>
<dbReference type="AlphaFoldDB" id="A0A1A8NAD9"/>
<reference evidence="1" key="2">
    <citation type="submission" date="2016-06" db="EMBL/GenBank/DDBJ databases">
        <title>The genome of a short-lived fish provides insights into sex chromosome evolution and the genetic control of aging.</title>
        <authorList>
            <person name="Reichwald K."/>
            <person name="Felder M."/>
            <person name="Petzold A."/>
            <person name="Koch P."/>
            <person name="Groth M."/>
            <person name="Platzer M."/>
        </authorList>
    </citation>
    <scope>NUCLEOTIDE SEQUENCE</scope>
    <source>
        <tissue evidence="1">Brain</tissue>
    </source>
</reference>
<accession>A0A1A8NAD9</accession>
<name>A0A1A8NAD9_9TELE</name>